<organism evidence="1 2">
    <name type="scientific">Acinetobacter phage Acj61</name>
    <dbReference type="NCBI Taxonomy" id="760732"/>
    <lineage>
        <taxon>Viruses</taxon>
        <taxon>Duplodnaviria</taxon>
        <taxon>Heunggongvirae</taxon>
        <taxon>Uroviricota</taxon>
        <taxon>Caudoviricetes</taxon>
        <taxon>Pantevenvirales</taxon>
        <taxon>Straboviridae</taxon>
        <taxon>Twarogvirinae</taxon>
        <taxon>Lasallevirus</taxon>
        <taxon>Lasallevirus Acj61</taxon>
        <taxon>Acinetobacter virus Acj61</taxon>
    </lineage>
</organism>
<gene>
    <name evidence="1" type="ORF">Acj61p052</name>
</gene>
<evidence type="ECO:0000313" key="2">
    <source>
        <dbReference type="Proteomes" id="UP000008730"/>
    </source>
</evidence>
<dbReference type="Proteomes" id="UP000008730">
    <property type="component" value="Segment"/>
</dbReference>
<name>E5E433_9CAUD</name>
<dbReference type="RefSeq" id="YP_004009669.1">
    <property type="nucleotide sequence ID" value="NC_014661.1"/>
</dbReference>
<sequence>MKNIFQIKEDAHTKIKKRGQIFVRLAAQAIDSLTELPDSSESLPGFIHSYHGFHAEVFPFDNSQWVDNPNYKPGLTSEEYNKPENLAVDAGFHKIEVVTPMCRVCAVEIQDQYDDCAGEPETWNLEMIPQDLFLSGTEPEIVEFFKERFKERVEREERNKFDSKWCNLFYNYTPEELIKCANAMMSVPADFNGAQRQEWLLNKMKESK</sequence>
<dbReference type="EMBL" id="GU911519">
    <property type="protein sequence ID" value="ADG36017.1"/>
    <property type="molecule type" value="Genomic_DNA"/>
</dbReference>
<protein>
    <submittedName>
        <fullName evidence="1">Uncharacterized protein</fullName>
    </submittedName>
</protein>
<evidence type="ECO:0000313" key="1">
    <source>
        <dbReference type="EMBL" id="ADG36017.1"/>
    </source>
</evidence>
<dbReference type="OrthoDB" id="32230at10239"/>
<reference evidence="1 2" key="1">
    <citation type="journal article" date="2010" name="Virol. J.">
        <title>Genomes of the T4-related bacteriophages as windows on microbial genome evolution.</title>
        <authorList>
            <person name="Petrov V.M."/>
            <person name="Ratnayaka S."/>
            <person name="Nolan J.M."/>
            <person name="Miller E.S."/>
            <person name="Karam J.D."/>
        </authorList>
    </citation>
    <scope>NUCLEOTIDE SEQUENCE [LARGE SCALE GENOMIC DNA]</scope>
</reference>
<accession>E5E433</accession>
<dbReference type="GeneID" id="9925943"/>
<proteinExistence type="predicted"/>
<dbReference type="KEGG" id="vg:9925943"/>
<keyword evidence="2" id="KW-1185">Reference proteome</keyword>